<keyword evidence="2" id="KW-1185">Reference proteome</keyword>
<comment type="caution">
    <text evidence="1">The sequence shown here is derived from an EMBL/GenBank/DDBJ whole genome shotgun (WGS) entry which is preliminary data.</text>
</comment>
<evidence type="ECO:0000313" key="2">
    <source>
        <dbReference type="Proteomes" id="UP000037600"/>
    </source>
</evidence>
<proteinExistence type="predicted"/>
<gene>
    <name evidence="1" type="ORF">XM47_03135</name>
</gene>
<dbReference type="AlphaFoldDB" id="A0A0J8H0K8"/>
<evidence type="ECO:0008006" key="3">
    <source>
        <dbReference type="Google" id="ProtNLM"/>
    </source>
</evidence>
<accession>A0A0J8H0K8</accession>
<dbReference type="OrthoDB" id="6387436at2"/>
<evidence type="ECO:0000313" key="1">
    <source>
        <dbReference type="EMBL" id="KMT66543.1"/>
    </source>
</evidence>
<protein>
    <recommendedName>
        <fullName evidence="3">SseB protein N-terminal domain-containing protein</fullName>
    </recommendedName>
</protein>
<organism evidence="1 2">
    <name type="scientific">Catenovulum maritimum</name>
    <dbReference type="NCBI Taxonomy" id="1513271"/>
    <lineage>
        <taxon>Bacteria</taxon>
        <taxon>Pseudomonadati</taxon>
        <taxon>Pseudomonadota</taxon>
        <taxon>Gammaproteobacteria</taxon>
        <taxon>Alteromonadales</taxon>
        <taxon>Alteromonadaceae</taxon>
        <taxon>Catenovulum</taxon>
    </lineage>
</organism>
<name>A0A0J8H0K8_9ALTE</name>
<dbReference type="Proteomes" id="UP000037600">
    <property type="component" value="Unassembled WGS sequence"/>
</dbReference>
<reference evidence="1 2" key="1">
    <citation type="submission" date="2015-04" db="EMBL/GenBank/DDBJ databases">
        <title>Draft Genome Sequence of the Novel Agar-Digesting Marine Bacterium Q1.</title>
        <authorList>
            <person name="Li Y."/>
            <person name="Li D."/>
            <person name="Chen G."/>
            <person name="Du Z."/>
        </authorList>
    </citation>
    <scope>NUCLEOTIDE SEQUENCE [LARGE SCALE GENOMIC DNA]</scope>
    <source>
        <strain evidence="1 2">Q1</strain>
    </source>
</reference>
<dbReference type="STRING" id="1513271.XM47_03135"/>
<sequence length="128" mass="14392">MSEQAKLTEFQQVILDAQNNKISQEDFIALFLNTKFYVAIHKPEDKDAQGFNYHVYDSQKVEGGLCVVVSEDDDYIQRIGGVELLYLKGGDIIKTLHPNLELSIVFDGGGIGLPVEMVNFLKKSIDLR</sequence>
<dbReference type="EMBL" id="LAZL01000003">
    <property type="protein sequence ID" value="KMT66543.1"/>
    <property type="molecule type" value="Genomic_DNA"/>
</dbReference>
<dbReference type="RefSeq" id="WP_048689524.1">
    <property type="nucleotide sequence ID" value="NZ_KQ130483.1"/>
</dbReference>